<reference evidence="3" key="1">
    <citation type="journal article" date="2019" name="Int. J. Syst. Evol. Microbiol.">
        <title>The Global Catalogue of Microorganisms (GCM) 10K type strain sequencing project: providing services to taxonomists for standard genome sequencing and annotation.</title>
        <authorList>
            <consortium name="The Broad Institute Genomics Platform"/>
            <consortium name="The Broad Institute Genome Sequencing Center for Infectious Disease"/>
            <person name="Wu L."/>
            <person name="Ma J."/>
        </authorList>
    </citation>
    <scope>NUCLEOTIDE SEQUENCE [LARGE SCALE GENOMIC DNA]</scope>
    <source>
        <strain evidence="3">JCM 18410</strain>
    </source>
</reference>
<name>A0ABP9KWQ2_9ACTN</name>
<dbReference type="SUPFAM" id="SSF52540">
    <property type="entry name" value="P-loop containing nucleoside triphosphate hydrolases"/>
    <property type="match status" value="1"/>
</dbReference>
<evidence type="ECO:0000313" key="2">
    <source>
        <dbReference type="EMBL" id="GAA5067285.1"/>
    </source>
</evidence>
<dbReference type="InterPro" id="IPR008144">
    <property type="entry name" value="Guanylate_kin-like_dom"/>
</dbReference>
<organism evidence="2 3">
    <name type="scientific">Streptomyces similanensis</name>
    <dbReference type="NCBI Taxonomy" id="1274988"/>
    <lineage>
        <taxon>Bacteria</taxon>
        <taxon>Bacillati</taxon>
        <taxon>Actinomycetota</taxon>
        <taxon>Actinomycetes</taxon>
        <taxon>Kitasatosporales</taxon>
        <taxon>Streptomycetaceae</taxon>
        <taxon>Streptomyces</taxon>
    </lineage>
</organism>
<proteinExistence type="predicted"/>
<dbReference type="RefSeq" id="WP_345670341.1">
    <property type="nucleotide sequence ID" value="NZ_BAABKC010000075.1"/>
</dbReference>
<dbReference type="Proteomes" id="UP001500124">
    <property type="component" value="Unassembled WGS sequence"/>
</dbReference>
<feature type="domain" description="Guanylate kinase-like" evidence="1">
    <location>
        <begin position="1"/>
        <end position="180"/>
    </location>
</feature>
<evidence type="ECO:0000313" key="3">
    <source>
        <dbReference type="Proteomes" id="UP001500124"/>
    </source>
</evidence>
<dbReference type="InterPro" id="IPR008145">
    <property type="entry name" value="GK/Ca_channel_bsu"/>
</dbReference>
<dbReference type="Gene3D" id="3.40.50.300">
    <property type="entry name" value="P-loop containing nucleotide triphosphate hydrolases"/>
    <property type="match status" value="1"/>
</dbReference>
<keyword evidence="3" id="KW-1185">Reference proteome</keyword>
<dbReference type="Pfam" id="PF00625">
    <property type="entry name" value="Guanylate_kin"/>
    <property type="match status" value="1"/>
</dbReference>
<dbReference type="InterPro" id="IPR027417">
    <property type="entry name" value="P-loop_NTPase"/>
</dbReference>
<gene>
    <name evidence="2" type="ORF">GCM10023336_49730</name>
</gene>
<dbReference type="PROSITE" id="PS50052">
    <property type="entry name" value="GUANYLATE_KINASE_2"/>
    <property type="match status" value="1"/>
</dbReference>
<sequence length="199" mass="22039">MTAVVLYGPPTAGKDTLTAALSAADPRFRLLTKLKQGTGRSTGYRFVTEDELSELREQGRLLVETRRYGNVYAVDRDSVEAPQRRGLVPVVHMGNVADLRALLAATTTQWLRVLLWVPKDVCEARSRRRGDRDTAKRLTAWDETARDLLDSDLRDLFDVVVRTDAVEPETAAKKIVAVLDVQTSARPPGEVRAVLDSAP</sequence>
<dbReference type="EMBL" id="BAABKC010000075">
    <property type="protein sequence ID" value="GAA5067285.1"/>
    <property type="molecule type" value="Genomic_DNA"/>
</dbReference>
<comment type="caution">
    <text evidence="2">The sequence shown here is derived from an EMBL/GenBank/DDBJ whole genome shotgun (WGS) entry which is preliminary data.</text>
</comment>
<evidence type="ECO:0000259" key="1">
    <source>
        <dbReference type="PROSITE" id="PS50052"/>
    </source>
</evidence>
<accession>A0ABP9KWQ2</accession>
<protein>
    <recommendedName>
        <fullName evidence="1">Guanylate kinase-like domain-containing protein</fullName>
    </recommendedName>
</protein>